<dbReference type="WBParaSite" id="MBELARI_LOCUS9852">
    <property type="protein sequence ID" value="MBELARI_LOCUS9852"/>
    <property type="gene ID" value="MBELARI_LOCUS9852"/>
</dbReference>
<dbReference type="Proteomes" id="UP000887575">
    <property type="component" value="Unassembled WGS sequence"/>
</dbReference>
<protein>
    <recommendedName>
        <fullName evidence="1">Anaphase-promoting complex subunit 2</fullName>
    </recommendedName>
</protein>
<dbReference type="PANTHER" id="PTHR45957:SF1">
    <property type="entry name" value="ANAPHASE-PROMOTING COMPLEX SUBUNIT 2"/>
    <property type="match status" value="1"/>
</dbReference>
<dbReference type="SMART" id="SM00182">
    <property type="entry name" value="CULLIN"/>
    <property type="match status" value="1"/>
</dbReference>
<feature type="region of interest" description="Disordered" evidence="7">
    <location>
        <begin position="567"/>
        <end position="600"/>
    </location>
</feature>
<dbReference type="PANTHER" id="PTHR45957">
    <property type="entry name" value="ANAPHASE-PROMOTING COMPLEX SUBUNIT 2"/>
    <property type="match status" value="1"/>
</dbReference>
<dbReference type="GO" id="GO:0070979">
    <property type="term" value="P:protein K11-linked ubiquitination"/>
    <property type="evidence" value="ECO:0007669"/>
    <property type="project" value="TreeGrafter"/>
</dbReference>
<evidence type="ECO:0000313" key="9">
    <source>
        <dbReference type="Proteomes" id="UP000887575"/>
    </source>
</evidence>
<keyword evidence="4" id="KW-0833">Ubl conjugation pathway</keyword>
<evidence type="ECO:0000256" key="2">
    <source>
        <dbReference type="ARBA" id="ARBA00022618"/>
    </source>
</evidence>
<evidence type="ECO:0000256" key="7">
    <source>
        <dbReference type="SAM" id="MobiDB-lite"/>
    </source>
</evidence>
<dbReference type="Pfam" id="PF25773">
    <property type="entry name" value="TPR_ANAPC2"/>
    <property type="match status" value="1"/>
</dbReference>
<reference evidence="10" key="1">
    <citation type="submission" date="2024-02" db="UniProtKB">
        <authorList>
            <consortium name="WormBaseParasite"/>
        </authorList>
    </citation>
    <scope>IDENTIFICATION</scope>
</reference>
<dbReference type="InterPro" id="IPR057975">
    <property type="entry name" value="TPR_ANAPC2"/>
</dbReference>
<sequence>MDSFSHREIRISNPFVEGSQIEISYELDENLPLSVTYHDYCLKSARKFLLECFTKQFEAWLGDMKKANLPRAQLMDTKLSRSVRIQCMNWFMPTPLKNLFSDHMSRIFLFSIISFVQVSLEQCPVGERAHAASMELLQDILNLVNGFREELTNEVKNIGDPFFQSTIEHALHVFVQASIKKHVATTLSLPAKEELEKEFNALVAWIEKVPMKTAESTASDVRVYMECLFVDQYIDKIYNITIAGTAHSAEIIDIIGSFMQRNNGYGRQRIINRLTTEVNRQLLNISASTALILTSYANAVTSLRRLDPSTFIMHIVCGKIKNYLKQHRTDTVRQIISFITKAGHQFNDQMQRCVIIDDEDALSVNDEFLDDETIRKTWRSWRPDPPDALHSKGRVQRSADVFTMLVSIYGSKDSFVKEYRQLLAERLTQAAHKDPAFESRYLNLLRLRFSEAELQQCEEFPSYFDEHFAVFEQEYKKLKHDRKLNWMKAAGCVEMTLTIDGMSVDKVVTNSTAAVLYPFLEQEAWTAIQLIELLKMPRSVVQKRLGFWQSQRVLINSGEDTWTLTTQPNDVDQVQYAEQEEDEEEELDETDREKDDGNGTMDELEQYWTYTRNFINGQEQKEMRAERLFGIYKMFGIQSLTLEQVVAFLKKKVSENLLSINNGFYRVVKE</sequence>
<evidence type="ECO:0000259" key="8">
    <source>
        <dbReference type="PROSITE" id="PS50069"/>
    </source>
</evidence>
<dbReference type="SUPFAM" id="SSF75632">
    <property type="entry name" value="Cullin homology domain"/>
    <property type="match status" value="1"/>
</dbReference>
<dbReference type="InterPro" id="IPR059120">
    <property type="entry name" value="Cullin-like_AB"/>
</dbReference>
<keyword evidence="5" id="KW-0131">Cell cycle</keyword>
<evidence type="ECO:0000256" key="3">
    <source>
        <dbReference type="ARBA" id="ARBA00022776"/>
    </source>
</evidence>
<evidence type="ECO:0000256" key="5">
    <source>
        <dbReference type="ARBA" id="ARBA00023306"/>
    </source>
</evidence>
<keyword evidence="9" id="KW-1185">Reference proteome</keyword>
<dbReference type="Pfam" id="PF26557">
    <property type="entry name" value="Cullin_AB"/>
    <property type="match status" value="1"/>
</dbReference>
<proteinExistence type="inferred from homology"/>
<dbReference type="PROSITE" id="PS50069">
    <property type="entry name" value="CULLIN_2"/>
    <property type="match status" value="1"/>
</dbReference>
<keyword evidence="3" id="KW-0498">Mitosis</keyword>
<dbReference type="InterPro" id="IPR014786">
    <property type="entry name" value="ANAPC2_C"/>
</dbReference>
<feature type="compositionally biased region" description="Acidic residues" evidence="7">
    <location>
        <begin position="578"/>
        <end position="590"/>
    </location>
</feature>
<dbReference type="InterPro" id="IPR036317">
    <property type="entry name" value="Cullin_homology_sf"/>
</dbReference>
<dbReference type="SMART" id="SM01013">
    <property type="entry name" value="APC2"/>
    <property type="match status" value="1"/>
</dbReference>
<dbReference type="AlphaFoldDB" id="A0AAF3JC75"/>
<name>A0AAF3JC75_9BILA</name>
<feature type="domain" description="Cullin family profile" evidence="8">
    <location>
        <begin position="460"/>
        <end position="549"/>
    </location>
</feature>
<dbReference type="InterPro" id="IPR016158">
    <property type="entry name" value="Cullin_homology"/>
</dbReference>
<dbReference type="GO" id="GO:0007091">
    <property type="term" value="P:metaphase/anaphase transition of mitotic cell cycle"/>
    <property type="evidence" value="ECO:0007669"/>
    <property type="project" value="TreeGrafter"/>
</dbReference>
<keyword evidence="2" id="KW-0132">Cell division</keyword>
<organism evidence="9 10">
    <name type="scientific">Mesorhabditis belari</name>
    <dbReference type="NCBI Taxonomy" id="2138241"/>
    <lineage>
        <taxon>Eukaryota</taxon>
        <taxon>Metazoa</taxon>
        <taxon>Ecdysozoa</taxon>
        <taxon>Nematoda</taxon>
        <taxon>Chromadorea</taxon>
        <taxon>Rhabditida</taxon>
        <taxon>Rhabditina</taxon>
        <taxon>Rhabditomorpha</taxon>
        <taxon>Rhabditoidea</taxon>
        <taxon>Rhabditidae</taxon>
        <taxon>Mesorhabditinae</taxon>
        <taxon>Mesorhabditis</taxon>
    </lineage>
</organism>
<dbReference type="Gene3D" id="3.30.230.130">
    <property type="entry name" value="Cullin, Chain C, Domain 2"/>
    <property type="match status" value="1"/>
</dbReference>
<evidence type="ECO:0000313" key="10">
    <source>
        <dbReference type="WBParaSite" id="MBELARI_LOCUS9852"/>
    </source>
</evidence>
<dbReference type="InterPro" id="IPR044554">
    <property type="entry name" value="ANAPC2"/>
</dbReference>
<evidence type="ECO:0000256" key="1">
    <source>
        <dbReference type="ARBA" id="ARBA00016068"/>
    </source>
</evidence>
<accession>A0AAF3JC75</accession>
<comment type="similarity">
    <text evidence="6">Belongs to the cullin family.</text>
</comment>
<evidence type="ECO:0000256" key="4">
    <source>
        <dbReference type="ARBA" id="ARBA00022786"/>
    </source>
</evidence>
<evidence type="ECO:0000256" key="6">
    <source>
        <dbReference type="PROSITE-ProRule" id="PRU00330"/>
    </source>
</evidence>
<dbReference type="GO" id="GO:0005680">
    <property type="term" value="C:anaphase-promoting complex"/>
    <property type="evidence" value="ECO:0007669"/>
    <property type="project" value="TreeGrafter"/>
</dbReference>